<dbReference type="EMBL" id="FUKP01000060">
    <property type="protein sequence ID" value="SJN31541.1"/>
    <property type="molecule type" value="Genomic_DNA"/>
</dbReference>
<evidence type="ECO:0000313" key="2">
    <source>
        <dbReference type="EMBL" id="SJN31541.1"/>
    </source>
</evidence>
<feature type="chain" id="PRO_5010305518" description="Chitinase" evidence="1">
    <location>
        <begin position="29"/>
        <end position="60"/>
    </location>
</feature>
<dbReference type="AlphaFoldDB" id="A0A1R4JH39"/>
<proteinExistence type="predicted"/>
<evidence type="ECO:0000313" key="3">
    <source>
        <dbReference type="Proteomes" id="UP000196230"/>
    </source>
</evidence>
<feature type="signal peptide" evidence="1">
    <location>
        <begin position="1"/>
        <end position="28"/>
    </location>
</feature>
<keyword evidence="1" id="KW-0732">Signal</keyword>
<evidence type="ECO:0008006" key="4">
    <source>
        <dbReference type="Google" id="ProtNLM"/>
    </source>
</evidence>
<dbReference type="Proteomes" id="UP000196230">
    <property type="component" value="Unassembled WGS sequence"/>
</dbReference>
<sequence length="60" mass="6270">MLDMKTRTFAASILTAAALFTMAPAASAAPTGTGSDVAETTGFAKGTRDYFCFNFGMFCD</sequence>
<protein>
    <recommendedName>
        <fullName evidence="4">Chitinase</fullName>
    </recommendedName>
</protein>
<reference evidence="2 3" key="1">
    <citation type="submission" date="2017-02" db="EMBL/GenBank/DDBJ databases">
        <authorList>
            <person name="Peterson S.W."/>
        </authorList>
    </citation>
    <scope>NUCLEOTIDE SEQUENCE [LARGE SCALE GENOMIC DNA]</scope>
    <source>
        <strain evidence="2 3">2B3F</strain>
    </source>
</reference>
<organism evidence="2 3">
    <name type="scientific">Micrococcus lylae</name>
    <dbReference type="NCBI Taxonomy" id="1273"/>
    <lineage>
        <taxon>Bacteria</taxon>
        <taxon>Bacillati</taxon>
        <taxon>Actinomycetota</taxon>
        <taxon>Actinomycetes</taxon>
        <taxon>Micrococcales</taxon>
        <taxon>Micrococcaceae</taxon>
        <taxon>Micrococcus</taxon>
    </lineage>
</organism>
<accession>A0A1R4JH39</accession>
<gene>
    <name evidence="2" type="ORF">FM125_08605</name>
</gene>
<evidence type="ECO:0000256" key="1">
    <source>
        <dbReference type="SAM" id="SignalP"/>
    </source>
</evidence>
<name>A0A1R4JH39_9MICC</name>